<reference evidence="2 3" key="1">
    <citation type="submission" date="2024-09" db="EMBL/GenBank/DDBJ databases">
        <title>Elucidation of the Bokeelamides from Bacteria Associated with Moon Snail Egg Collars.</title>
        <authorList>
            <person name="Campbell R."/>
            <person name="Piedl K."/>
            <person name="Mevers E."/>
        </authorList>
    </citation>
    <scope>NUCLEOTIDE SEQUENCE [LARGE SCALE GENOMIC DNA]</scope>
    <source>
        <strain evidence="2 3">EM133</strain>
    </source>
</reference>
<evidence type="ECO:0000256" key="1">
    <source>
        <dbReference type="SAM" id="Phobius"/>
    </source>
</evidence>
<keyword evidence="1" id="KW-0812">Transmembrane</keyword>
<protein>
    <submittedName>
        <fullName evidence="2">Uncharacterized protein</fullName>
    </submittedName>
</protein>
<keyword evidence="1" id="KW-0472">Membrane</keyword>
<evidence type="ECO:0000313" key="2">
    <source>
        <dbReference type="EMBL" id="MFH6597415.1"/>
    </source>
</evidence>
<gene>
    <name evidence="2" type="ORF">ACEVAQ_01565</name>
</gene>
<organism evidence="2 3">
    <name type="scientific">Ectopseudomonas khazarica</name>
    <dbReference type="NCBI Taxonomy" id="2502979"/>
    <lineage>
        <taxon>Bacteria</taxon>
        <taxon>Pseudomonadati</taxon>
        <taxon>Pseudomonadota</taxon>
        <taxon>Gammaproteobacteria</taxon>
        <taxon>Pseudomonadales</taxon>
        <taxon>Pseudomonadaceae</taxon>
        <taxon>Ectopseudomonas</taxon>
    </lineage>
</organism>
<dbReference type="EMBL" id="JBHEGD010000001">
    <property type="protein sequence ID" value="MFH6597415.1"/>
    <property type="molecule type" value="Genomic_DNA"/>
</dbReference>
<sequence length="320" mass="36811">MSLDKLIAALGDRLSGNVPYVTLKADQPTGQQPMSLGDIEEHTEHYLTLQAGERKTRGMLTGMFAGWLGVFFGGFAFVLLYQGDTEWFLKFIVASFALFIAPFLWETLRPLPLPILFNRRTREVYCEQDGVLYHCPWDELAAVAYQFHLVGPYTGAMRSAGLEVLMHQYRRPERQVLVSLGLPMGKDLELQTCFWEYLRAYMNHGPWLDEYGNFSDSDVFVRSQLAINYKGSKNLADEWRNLKKLHQESGGRNYLRLSDLVMLFGALLFHPSELIREYTYKVASRRSRANWPEVVRERLDPNGPTERLIDVERNSGSLEL</sequence>
<feature type="transmembrane region" description="Helical" evidence="1">
    <location>
        <begin position="60"/>
        <end position="81"/>
    </location>
</feature>
<evidence type="ECO:0000313" key="3">
    <source>
        <dbReference type="Proteomes" id="UP001609932"/>
    </source>
</evidence>
<proteinExistence type="predicted"/>
<keyword evidence="1" id="KW-1133">Transmembrane helix</keyword>
<comment type="caution">
    <text evidence="2">The sequence shown here is derived from an EMBL/GenBank/DDBJ whole genome shotgun (WGS) entry which is preliminary data.</text>
</comment>
<feature type="transmembrane region" description="Helical" evidence="1">
    <location>
        <begin position="87"/>
        <end position="105"/>
    </location>
</feature>
<name>A0ABW7M8C6_9GAMM</name>
<accession>A0ABW7M8C6</accession>
<keyword evidence="3" id="KW-1185">Reference proteome</keyword>
<dbReference type="RefSeq" id="WP_395272016.1">
    <property type="nucleotide sequence ID" value="NZ_JBHEGD010000001.1"/>
</dbReference>
<dbReference type="Proteomes" id="UP001609932">
    <property type="component" value="Unassembled WGS sequence"/>
</dbReference>